<feature type="active site" evidence="11">
    <location>
        <position position="175"/>
    </location>
</feature>
<dbReference type="InterPro" id="IPR044068">
    <property type="entry name" value="CB"/>
</dbReference>
<dbReference type="EMBL" id="FOPI01000005">
    <property type="protein sequence ID" value="SFG20334.1"/>
    <property type="molecule type" value="Genomic_DNA"/>
</dbReference>
<evidence type="ECO:0000256" key="9">
    <source>
        <dbReference type="ARBA" id="ARBA00023172"/>
    </source>
</evidence>
<dbReference type="InterPro" id="IPR010998">
    <property type="entry name" value="Integrase_recombinase_N"/>
</dbReference>
<dbReference type="GO" id="GO:0051301">
    <property type="term" value="P:cell division"/>
    <property type="evidence" value="ECO:0007669"/>
    <property type="project" value="UniProtKB-KW"/>
</dbReference>
<dbReference type="InterPro" id="IPR011010">
    <property type="entry name" value="DNA_brk_join_enz"/>
</dbReference>
<accession>A0A1I2PW95</accession>
<dbReference type="InterPro" id="IPR011932">
    <property type="entry name" value="Recomb_XerD"/>
</dbReference>
<keyword evidence="10 11" id="KW-0131">Cell cycle</keyword>
<comment type="subcellular location">
    <subcellularLocation>
        <location evidence="1 11">Cytoplasm</location>
    </subcellularLocation>
</comment>
<keyword evidence="7 11" id="KW-0229">DNA integration</keyword>
<dbReference type="Proteomes" id="UP000182635">
    <property type="component" value="Unassembled WGS sequence"/>
</dbReference>
<evidence type="ECO:0000313" key="14">
    <source>
        <dbReference type="EMBL" id="SFG20334.1"/>
    </source>
</evidence>
<dbReference type="NCBIfam" id="NF040815">
    <property type="entry name" value="recomb_XerA_Arch"/>
    <property type="match status" value="1"/>
</dbReference>
<comment type="subunit">
    <text evidence="11">Forms a cyclic heterotetrameric complex composed of two molecules of XerC and two molecules of XerD.</text>
</comment>
<dbReference type="SUPFAM" id="SSF56349">
    <property type="entry name" value="DNA breaking-rejoining enzymes"/>
    <property type="match status" value="1"/>
</dbReference>
<organism evidence="14 15">
    <name type="scientific">Ligilactobacillus ruminis DSM 20403 = NBRC 102161</name>
    <dbReference type="NCBI Taxonomy" id="1423798"/>
    <lineage>
        <taxon>Bacteria</taxon>
        <taxon>Bacillati</taxon>
        <taxon>Bacillota</taxon>
        <taxon>Bacilli</taxon>
        <taxon>Lactobacillales</taxon>
        <taxon>Lactobacillaceae</taxon>
        <taxon>Ligilactobacillus</taxon>
    </lineage>
</organism>
<dbReference type="PROSITE" id="PS51898">
    <property type="entry name" value="TYR_RECOMBINASE"/>
    <property type="match status" value="1"/>
</dbReference>
<reference evidence="15" key="1">
    <citation type="submission" date="2016-10" db="EMBL/GenBank/DDBJ databases">
        <authorList>
            <person name="Varghese N."/>
            <person name="Submissions S."/>
        </authorList>
    </citation>
    <scope>NUCLEOTIDE SEQUENCE [LARGE SCALE GENOMIC DNA]</scope>
    <source>
        <strain evidence="15">DSM 20403</strain>
    </source>
</reference>
<feature type="active site" evidence="11">
    <location>
        <position position="246"/>
    </location>
</feature>
<evidence type="ECO:0000256" key="11">
    <source>
        <dbReference type="HAMAP-Rule" id="MF_01807"/>
    </source>
</evidence>
<dbReference type="HAMAP" id="MF_01808">
    <property type="entry name" value="Recomb_XerC_XerD"/>
    <property type="match status" value="1"/>
</dbReference>
<dbReference type="PANTHER" id="PTHR30349:SF81">
    <property type="entry name" value="TYROSINE RECOMBINASE XERC"/>
    <property type="match status" value="1"/>
</dbReference>
<dbReference type="Pfam" id="PF02899">
    <property type="entry name" value="Phage_int_SAM_1"/>
    <property type="match status" value="1"/>
</dbReference>
<dbReference type="NCBIfam" id="TIGR02225">
    <property type="entry name" value="recomb_XerD"/>
    <property type="match status" value="1"/>
</dbReference>
<dbReference type="GO" id="GO:0005737">
    <property type="term" value="C:cytoplasm"/>
    <property type="evidence" value="ECO:0007669"/>
    <property type="project" value="UniProtKB-SubCell"/>
</dbReference>
<dbReference type="OrthoDB" id="9801717at2"/>
<dbReference type="HAMAP" id="MF_01807">
    <property type="entry name" value="Recomb_XerD"/>
    <property type="match status" value="1"/>
</dbReference>
<evidence type="ECO:0000256" key="2">
    <source>
        <dbReference type="ARBA" id="ARBA00010450"/>
    </source>
</evidence>
<dbReference type="Pfam" id="PF00589">
    <property type="entry name" value="Phage_integrase"/>
    <property type="match status" value="1"/>
</dbReference>
<keyword evidence="6 11" id="KW-0159">Chromosome partition</keyword>
<evidence type="ECO:0000256" key="10">
    <source>
        <dbReference type="ARBA" id="ARBA00023306"/>
    </source>
</evidence>
<evidence type="ECO:0000256" key="4">
    <source>
        <dbReference type="ARBA" id="ARBA00022490"/>
    </source>
</evidence>
<dbReference type="CDD" id="cd00798">
    <property type="entry name" value="INT_XerDC_C"/>
    <property type="match status" value="1"/>
</dbReference>
<comment type="similarity">
    <text evidence="2 11">Belongs to the 'phage' integrase family. XerD subfamily.</text>
</comment>
<dbReference type="AlphaFoldDB" id="A0A1I2PW95"/>
<feature type="active site" evidence="11">
    <location>
        <position position="272"/>
    </location>
</feature>
<sequence>MDVIELQRILNDYLHYLKAERGLSENTVSSYGLDLQQFINYLSERKITDLNDVDKQVIVDYLDHLMNKGKANASIIRCVTSLRKFFQSMKQDEKIQDDPMISIETPKGEKHLPEVLSTEEVEMLLNAPDTSQTLGIRNRAILELMYATGLRVSEVVNLKLEDLHLDVGIIQTMGKGRKERIVPIGDEAIVWINNYLNDARPELCKSKRSPFLFVNFHGERLTRQGIWKNLKNEVKKAGITKNVTPHTVRHSFATHILENGADLRIVQELLGHSDISTTQIYTHISKKRLSKIYDESHPHA</sequence>
<comment type="function">
    <text evidence="11">Site-specific tyrosine recombinase, which acts by catalyzing the cutting and rejoining of the recombining DNA molecules. The XerC-XerD complex is essential to convert dimers of the bacterial chromosome into monomers to permit their segregation at cell division. It also contributes to the segregational stability of plasmids.</text>
</comment>
<keyword evidence="9 11" id="KW-0233">DNA recombination</keyword>
<keyword evidence="4 11" id="KW-0963">Cytoplasm</keyword>
<evidence type="ECO:0000256" key="1">
    <source>
        <dbReference type="ARBA" id="ARBA00004496"/>
    </source>
</evidence>
<dbReference type="Gene3D" id="1.10.443.10">
    <property type="entry name" value="Intergrase catalytic core"/>
    <property type="match status" value="1"/>
</dbReference>
<feature type="domain" description="Tyr recombinase" evidence="12">
    <location>
        <begin position="111"/>
        <end position="294"/>
    </location>
</feature>
<evidence type="ECO:0000256" key="3">
    <source>
        <dbReference type="ARBA" id="ARBA00015810"/>
    </source>
</evidence>
<evidence type="ECO:0000313" key="15">
    <source>
        <dbReference type="Proteomes" id="UP000182635"/>
    </source>
</evidence>
<dbReference type="PROSITE" id="PS51900">
    <property type="entry name" value="CB"/>
    <property type="match status" value="1"/>
</dbReference>
<protein>
    <recommendedName>
        <fullName evidence="3 11">Tyrosine recombinase XerD</fullName>
    </recommendedName>
</protein>
<dbReference type="InterPro" id="IPR004107">
    <property type="entry name" value="Integrase_SAM-like_N"/>
</dbReference>
<evidence type="ECO:0000256" key="5">
    <source>
        <dbReference type="ARBA" id="ARBA00022618"/>
    </source>
</evidence>
<dbReference type="Gene3D" id="1.10.150.130">
    <property type="match status" value="1"/>
</dbReference>
<keyword evidence="8 11" id="KW-0238">DNA-binding</keyword>
<dbReference type="InterPro" id="IPR013762">
    <property type="entry name" value="Integrase-like_cat_sf"/>
</dbReference>
<evidence type="ECO:0000259" key="13">
    <source>
        <dbReference type="PROSITE" id="PS51900"/>
    </source>
</evidence>
<feature type="active site" evidence="11">
    <location>
        <position position="151"/>
    </location>
</feature>
<evidence type="ECO:0000256" key="8">
    <source>
        <dbReference type="ARBA" id="ARBA00023125"/>
    </source>
</evidence>
<dbReference type="RefSeq" id="WP_046922543.1">
    <property type="nucleotide sequence ID" value="NZ_AYYL01000002.1"/>
</dbReference>
<name>A0A1I2PW95_9LACO</name>
<dbReference type="InterPro" id="IPR002104">
    <property type="entry name" value="Integrase_catalytic"/>
</dbReference>
<dbReference type="GO" id="GO:0003677">
    <property type="term" value="F:DNA binding"/>
    <property type="evidence" value="ECO:0007669"/>
    <property type="project" value="UniProtKB-UniRule"/>
</dbReference>
<gene>
    <name evidence="11" type="primary">xerD</name>
    <name evidence="14" type="ORF">SAMN02910432_00341</name>
</gene>
<dbReference type="PANTHER" id="PTHR30349">
    <property type="entry name" value="PHAGE INTEGRASE-RELATED"/>
    <property type="match status" value="1"/>
</dbReference>
<feature type="active site" description="O-(3'-phospho-DNA)-tyrosine intermediate" evidence="11">
    <location>
        <position position="281"/>
    </location>
</feature>
<dbReference type="GO" id="GO:0007059">
    <property type="term" value="P:chromosome segregation"/>
    <property type="evidence" value="ECO:0007669"/>
    <property type="project" value="UniProtKB-UniRule"/>
</dbReference>
<evidence type="ECO:0000259" key="12">
    <source>
        <dbReference type="PROSITE" id="PS51898"/>
    </source>
</evidence>
<dbReference type="GO" id="GO:0009037">
    <property type="term" value="F:tyrosine-based site-specific recombinase activity"/>
    <property type="evidence" value="ECO:0007669"/>
    <property type="project" value="UniProtKB-UniRule"/>
</dbReference>
<feature type="domain" description="Core-binding (CB)" evidence="13">
    <location>
        <begin position="4"/>
        <end position="90"/>
    </location>
</feature>
<dbReference type="NCBIfam" id="NF001399">
    <property type="entry name" value="PRK00283.1"/>
    <property type="match status" value="1"/>
</dbReference>
<dbReference type="InterPro" id="IPR050090">
    <property type="entry name" value="Tyrosine_recombinase_XerCD"/>
</dbReference>
<proteinExistence type="inferred from homology"/>
<evidence type="ECO:0000256" key="6">
    <source>
        <dbReference type="ARBA" id="ARBA00022829"/>
    </source>
</evidence>
<feature type="active site" evidence="11">
    <location>
        <position position="249"/>
    </location>
</feature>
<dbReference type="GO" id="GO:0006313">
    <property type="term" value="P:DNA transposition"/>
    <property type="evidence" value="ECO:0007669"/>
    <property type="project" value="UniProtKB-UniRule"/>
</dbReference>
<dbReference type="InterPro" id="IPR023009">
    <property type="entry name" value="Tyrosine_recombinase_XerC/XerD"/>
</dbReference>
<evidence type="ECO:0000256" key="7">
    <source>
        <dbReference type="ARBA" id="ARBA00022908"/>
    </source>
</evidence>
<keyword evidence="5 11" id="KW-0132">Cell division</keyword>